<reference evidence="7 8" key="1">
    <citation type="submission" date="2018-05" db="EMBL/GenBank/DDBJ databases">
        <title>Genomic Encyclopedia of Type Strains, Phase IV (KMG-IV): sequencing the most valuable type-strain genomes for metagenomic binning, comparative biology and taxonomic classification.</title>
        <authorList>
            <person name="Goeker M."/>
        </authorList>
    </citation>
    <scope>NUCLEOTIDE SEQUENCE [LARGE SCALE GENOMIC DNA]</scope>
    <source>
        <strain evidence="7 8">DSM 23606</strain>
    </source>
</reference>
<sequence>MSLNLAEKKAVVAEVAEIASKSHAMIAAEYRGITVARLTKLRVKARESGVYLRVVKNTLARRAVQGTDFECISPVLVGPLVLAFSQEDPGAAARVIKEFLQDKENDKLVVKGLAFGGQLLAPQDLERLASMPTRDQAISMLMAVMKAPIEKLARTFNEVPGKLVRTVEAIRVQKAAA</sequence>
<dbReference type="InterPro" id="IPR047865">
    <property type="entry name" value="Ribosomal_uL10_bac_type"/>
</dbReference>
<name>A0A317MUX5_9GAMM</name>
<protein>
    <recommendedName>
        <fullName evidence="5 6">Large ribosomal subunit protein uL10</fullName>
    </recommendedName>
</protein>
<dbReference type="Gene3D" id="6.10.250.2350">
    <property type="match status" value="1"/>
</dbReference>
<dbReference type="EMBL" id="QGTJ01000005">
    <property type="protein sequence ID" value="PWV61718.1"/>
    <property type="molecule type" value="Genomic_DNA"/>
</dbReference>
<dbReference type="InterPro" id="IPR001790">
    <property type="entry name" value="Ribosomal_uL10"/>
</dbReference>
<organism evidence="7 8">
    <name type="scientific">Plasticicumulans acidivorans</name>
    <dbReference type="NCBI Taxonomy" id="886464"/>
    <lineage>
        <taxon>Bacteria</taxon>
        <taxon>Pseudomonadati</taxon>
        <taxon>Pseudomonadota</taxon>
        <taxon>Gammaproteobacteria</taxon>
        <taxon>Candidatus Competibacteraceae</taxon>
        <taxon>Plasticicumulans</taxon>
    </lineage>
</organism>
<dbReference type="NCBIfam" id="NF000955">
    <property type="entry name" value="PRK00099.1-1"/>
    <property type="match status" value="1"/>
</dbReference>
<evidence type="ECO:0000256" key="2">
    <source>
        <dbReference type="ARBA" id="ARBA00008889"/>
    </source>
</evidence>
<comment type="similarity">
    <text evidence="2 6">Belongs to the universal ribosomal protein uL10 family.</text>
</comment>
<comment type="caution">
    <text evidence="7">The sequence shown here is derived from an EMBL/GenBank/DDBJ whole genome shotgun (WGS) entry which is preliminary data.</text>
</comment>
<comment type="subunit">
    <text evidence="6">Part of the ribosomal stalk of the 50S ribosomal subunit. The N-terminus interacts with L11 and the large rRNA to form the base of the stalk. The C-terminus forms an elongated spine to which L12 dimers bind in a sequential fashion forming a multimeric L10(L12)X complex.</text>
</comment>
<evidence type="ECO:0000313" key="8">
    <source>
        <dbReference type="Proteomes" id="UP000246569"/>
    </source>
</evidence>
<dbReference type="GO" id="GO:0070180">
    <property type="term" value="F:large ribosomal subunit rRNA binding"/>
    <property type="evidence" value="ECO:0007669"/>
    <property type="project" value="UniProtKB-UniRule"/>
</dbReference>
<dbReference type="GO" id="GO:1990904">
    <property type="term" value="C:ribonucleoprotein complex"/>
    <property type="evidence" value="ECO:0007669"/>
    <property type="project" value="UniProtKB-KW"/>
</dbReference>
<dbReference type="InterPro" id="IPR043141">
    <property type="entry name" value="Ribosomal_uL10-like_sf"/>
</dbReference>
<keyword evidence="6" id="KW-0694">RNA-binding</keyword>
<evidence type="ECO:0000256" key="3">
    <source>
        <dbReference type="ARBA" id="ARBA00022980"/>
    </source>
</evidence>
<dbReference type="Gene3D" id="3.30.70.1730">
    <property type="match status" value="1"/>
</dbReference>
<dbReference type="RefSeq" id="WP_110018502.1">
    <property type="nucleotide sequence ID" value="NZ_QGTJ01000005.1"/>
</dbReference>
<keyword evidence="4 6" id="KW-0687">Ribonucleoprotein</keyword>
<dbReference type="GO" id="GO:0005840">
    <property type="term" value="C:ribosome"/>
    <property type="evidence" value="ECO:0007669"/>
    <property type="project" value="UniProtKB-KW"/>
</dbReference>
<dbReference type="Pfam" id="PF00466">
    <property type="entry name" value="Ribosomal_L10"/>
    <property type="match status" value="1"/>
</dbReference>
<keyword evidence="6" id="KW-0699">rRNA-binding</keyword>
<evidence type="ECO:0000256" key="4">
    <source>
        <dbReference type="ARBA" id="ARBA00023274"/>
    </source>
</evidence>
<comment type="function">
    <text evidence="1 6">Forms part of the ribosomal stalk, playing a central role in the interaction of the ribosome with GTP-bound translation factors.</text>
</comment>
<dbReference type="OrthoDB" id="9808307at2"/>
<dbReference type="AlphaFoldDB" id="A0A317MUX5"/>
<evidence type="ECO:0000256" key="1">
    <source>
        <dbReference type="ARBA" id="ARBA00002633"/>
    </source>
</evidence>
<dbReference type="SUPFAM" id="SSF160369">
    <property type="entry name" value="Ribosomal protein L10-like"/>
    <property type="match status" value="1"/>
</dbReference>
<dbReference type="GO" id="GO:0006412">
    <property type="term" value="P:translation"/>
    <property type="evidence" value="ECO:0007669"/>
    <property type="project" value="UniProtKB-UniRule"/>
</dbReference>
<gene>
    <name evidence="6" type="primary">rplJ</name>
    <name evidence="7" type="ORF">C7443_105151</name>
</gene>
<dbReference type="CDD" id="cd05797">
    <property type="entry name" value="Ribosomal_L10"/>
    <property type="match status" value="1"/>
</dbReference>
<dbReference type="Proteomes" id="UP000246569">
    <property type="component" value="Unassembled WGS sequence"/>
</dbReference>
<evidence type="ECO:0000313" key="7">
    <source>
        <dbReference type="EMBL" id="PWV61718.1"/>
    </source>
</evidence>
<keyword evidence="3 6" id="KW-0689">Ribosomal protein</keyword>
<evidence type="ECO:0000256" key="5">
    <source>
        <dbReference type="ARBA" id="ARBA00035202"/>
    </source>
</evidence>
<dbReference type="PANTHER" id="PTHR11560">
    <property type="entry name" value="39S RIBOSOMAL PROTEIN L10, MITOCHONDRIAL"/>
    <property type="match status" value="1"/>
</dbReference>
<evidence type="ECO:0000256" key="6">
    <source>
        <dbReference type="HAMAP-Rule" id="MF_00362"/>
    </source>
</evidence>
<dbReference type="InterPro" id="IPR022973">
    <property type="entry name" value="Ribosomal_uL10_bac"/>
</dbReference>
<keyword evidence="8" id="KW-1185">Reference proteome</keyword>
<accession>A0A317MUX5</accession>
<proteinExistence type="inferred from homology"/>
<dbReference type="HAMAP" id="MF_00362">
    <property type="entry name" value="Ribosomal_uL10"/>
    <property type="match status" value="1"/>
</dbReference>